<accession>A0AAN6YKT8</accession>
<sequence length="164" mass="18485">MVPTSICFLMLRWLAAARETQGNHTGGNLMRVIGEAEKKMVRALLMSKSSSHGDCLPWCEAHAENYACFPGAQTLNFHLKEIVEIRAKIWGGHNQKFFWFEEELTSISLNEKEATLTNVPVVRMKDGCRICEISSRLCGPSNVCARCPEIRIHGMGSFRLEEID</sequence>
<name>A0AAN6YKT8_9PEZI</name>
<gene>
    <name evidence="2" type="ORF">QBC38DRAFT_155344</name>
</gene>
<dbReference type="EMBL" id="MU865613">
    <property type="protein sequence ID" value="KAK4220934.1"/>
    <property type="molecule type" value="Genomic_DNA"/>
</dbReference>
<organism evidence="2 3">
    <name type="scientific">Podospora fimiseda</name>
    <dbReference type="NCBI Taxonomy" id="252190"/>
    <lineage>
        <taxon>Eukaryota</taxon>
        <taxon>Fungi</taxon>
        <taxon>Dikarya</taxon>
        <taxon>Ascomycota</taxon>
        <taxon>Pezizomycotina</taxon>
        <taxon>Sordariomycetes</taxon>
        <taxon>Sordariomycetidae</taxon>
        <taxon>Sordariales</taxon>
        <taxon>Podosporaceae</taxon>
        <taxon>Podospora</taxon>
    </lineage>
</organism>
<reference evidence="2" key="2">
    <citation type="submission" date="2023-05" db="EMBL/GenBank/DDBJ databases">
        <authorList>
            <consortium name="Lawrence Berkeley National Laboratory"/>
            <person name="Steindorff A."/>
            <person name="Hensen N."/>
            <person name="Bonometti L."/>
            <person name="Westerberg I."/>
            <person name="Brannstrom I.O."/>
            <person name="Guillou S."/>
            <person name="Cros-Aarteil S."/>
            <person name="Calhoun S."/>
            <person name="Haridas S."/>
            <person name="Kuo A."/>
            <person name="Mondo S."/>
            <person name="Pangilinan J."/>
            <person name="Riley R."/>
            <person name="Labutti K."/>
            <person name="Andreopoulos B."/>
            <person name="Lipzen A."/>
            <person name="Chen C."/>
            <person name="Yanf M."/>
            <person name="Daum C."/>
            <person name="Ng V."/>
            <person name="Clum A."/>
            <person name="Ohm R."/>
            <person name="Martin F."/>
            <person name="Silar P."/>
            <person name="Natvig D."/>
            <person name="Lalanne C."/>
            <person name="Gautier V."/>
            <person name="Ament-Velasquez S.L."/>
            <person name="Kruys A."/>
            <person name="Hutchinson M.I."/>
            <person name="Powell A.J."/>
            <person name="Barry K."/>
            <person name="Miller A.N."/>
            <person name="Grigoriev I.V."/>
            <person name="Debuchy R."/>
            <person name="Gladieux P."/>
            <person name="Thoren M.H."/>
            <person name="Johannesson H."/>
        </authorList>
    </citation>
    <scope>NUCLEOTIDE SEQUENCE</scope>
    <source>
        <strain evidence="2">CBS 990.96</strain>
    </source>
</reference>
<proteinExistence type="predicted"/>
<evidence type="ECO:0000313" key="2">
    <source>
        <dbReference type="EMBL" id="KAK4220934.1"/>
    </source>
</evidence>
<keyword evidence="1" id="KW-0732">Signal</keyword>
<dbReference type="Proteomes" id="UP001301958">
    <property type="component" value="Unassembled WGS sequence"/>
</dbReference>
<protein>
    <submittedName>
        <fullName evidence="2">Uncharacterized protein</fullName>
    </submittedName>
</protein>
<evidence type="ECO:0000313" key="3">
    <source>
        <dbReference type="Proteomes" id="UP001301958"/>
    </source>
</evidence>
<evidence type="ECO:0000256" key="1">
    <source>
        <dbReference type="SAM" id="SignalP"/>
    </source>
</evidence>
<comment type="caution">
    <text evidence="2">The sequence shown here is derived from an EMBL/GenBank/DDBJ whole genome shotgun (WGS) entry which is preliminary data.</text>
</comment>
<keyword evidence="3" id="KW-1185">Reference proteome</keyword>
<feature type="signal peptide" evidence="1">
    <location>
        <begin position="1"/>
        <end position="17"/>
    </location>
</feature>
<feature type="chain" id="PRO_5042847179" evidence="1">
    <location>
        <begin position="18"/>
        <end position="164"/>
    </location>
</feature>
<reference evidence="2" key="1">
    <citation type="journal article" date="2023" name="Mol. Phylogenet. Evol.">
        <title>Genome-scale phylogeny and comparative genomics of the fungal order Sordariales.</title>
        <authorList>
            <person name="Hensen N."/>
            <person name="Bonometti L."/>
            <person name="Westerberg I."/>
            <person name="Brannstrom I.O."/>
            <person name="Guillou S."/>
            <person name="Cros-Aarteil S."/>
            <person name="Calhoun S."/>
            <person name="Haridas S."/>
            <person name="Kuo A."/>
            <person name="Mondo S."/>
            <person name="Pangilinan J."/>
            <person name="Riley R."/>
            <person name="LaButti K."/>
            <person name="Andreopoulos B."/>
            <person name="Lipzen A."/>
            <person name="Chen C."/>
            <person name="Yan M."/>
            <person name="Daum C."/>
            <person name="Ng V."/>
            <person name="Clum A."/>
            <person name="Steindorff A."/>
            <person name="Ohm R.A."/>
            <person name="Martin F."/>
            <person name="Silar P."/>
            <person name="Natvig D.O."/>
            <person name="Lalanne C."/>
            <person name="Gautier V."/>
            <person name="Ament-Velasquez S.L."/>
            <person name="Kruys A."/>
            <person name="Hutchinson M.I."/>
            <person name="Powell A.J."/>
            <person name="Barry K."/>
            <person name="Miller A.N."/>
            <person name="Grigoriev I.V."/>
            <person name="Debuchy R."/>
            <person name="Gladieux P."/>
            <person name="Hiltunen Thoren M."/>
            <person name="Johannesson H."/>
        </authorList>
    </citation>
    <scope>NUCLEOTIDE SEQUENCE</scope>
    <source>
        <strain evidence="2">CBS 990.96</strain>
    </source>
</reference>
<dbReference type="AlphaFoldDB" id="A0AAN6YKT8"/>